<feature type="signal peptide" evidence="1">
    <location>
        <begin position="1"/>
        <end position="31"/>
    </location>
</feature>
<keyword evidence="3" id="KW-1185">Reference proteome</keyword>
<dbReference type="AlphaFoldDB" id="A0A7W7D4Z5"/>
<feature type="chain" id="PRO_5038512248" evidence="1">
    <location>
        <begin position="32"/>
        <end position="136"/>
    </location>
</feature>
<proteinExistence type="predicted"/>
<dbReference type="EMBL" id="JACHND010000001">
    <property type="protein sequence ID" value="MBB4700272.1"/>
    <property type="molecule type" value="Genomic_DNA"/>
</dbReference>
<organism evidence="2 3">
    <name type="scientific">Sphaerisporangium siamense</name>
    <dbReference type="NCBI Taxonomy" id="795645"/>
    <lineage>
        <taxon>Bacteria</taxon>
        <taxon>Bacillati</taxon>
        <taxon>Actinomycetota</taxon>
        <taxon>Actinomycetes</taxon>
        <taxon>Streptosporangiales</taxon>
        <taxon>Streptosporangiaceae</taxon>
        <taxon>Sphaerisporangium</taxon>
    </lineage>
</organism>
<evidence type="ECO:0000313" key="2">
    <source>
        <dbReference type="EMBL" id="MBB4700272.1"/>
    </source>
</evidence>
<keyword evidence="1" id="KW-0732">Signal</keyword>
<dbReference type="RefSeq" id="WP_184878316.1">
    <property type="nucleotide sequence ID" value="NZ_BOOV01000030.1"/>
</dbReference>
<dbReference type="PROSITE" id="PS51257">
    <property type="entry name" value="PROKAR_LIPOPROTEIN"/>
    <property type="match status" value="1"/>
</dbReference>
<accession>A0A7W7D4Z5</accession>
<comment type="caution">
    <text evidence="2">The sequence shown here is derived from an EMBL/GenBank/DDBJ whole genome shotgun (WGS) entry which is preliminary data.</text>
</comment>
<gene>
    <name evidence="2" type="ORF">BJ982_001816</name>
</gene>
<evidence type="ECO:0000256" key="1">
    <source>
        <dbReference type="SAM" id="SignalP"/>
    </source>
</evidence>
<name>A0A7W7D4Z5_9ACTN</name>
<evidence type="ECO:0000313" key="3">
    <source>
        <dbReference type="Proteomes" id="UP000542210"/>
    </source>
</evidence>
<protein>
    <submittedName>
        <fullName evidence="2">Uncharacterized protein</fullName>
    </submittedName>
</protein>
<reference evidence="2 3" key="1">
    <citation type="submission" date="2020-08" db="EMBL/GenBank/DDBJ databases">
        <title>Sequencing the genomes of 1000 actinobacteria strains.</title>
        <authorList>
            <person name="Klenk H.-P."/>
        </authorList>
    </citation>
    <scope>NUCLEOTIDE SEQUENCE [LARGE SCALE GENOMIC DNA]</scope>
    <source>
        <strain evidence="2 3">DSM 45784</strain>
    </source>
</reference>
<sequence length="136" mass="13776">MPHVKQTTMTIAMTLTACAVTLGAFATPAQADLGGATASGVRAVAIITADGHVVRSKGVIGARKIAVGQYCVRLDSDINPASTVPVATAQWSGSWGTSVHVRPDNFAACGDSRDVFVGIGTAAAGARDTGFHLIVP</sequence>
<dbReference type="Proteomes" id="UP000542210">
    <property type="component" value="Unassembled WGS sequence"/>
</dbReference>